<keyword evidence="3" id="KW-1185">Reference proteome</keyword>
<keyword evidence="1" id="KW-0472">Membrane</keyword>
<feature type="transmembrane region" description="Helical" evidence="1">
    <location>
        <begin position="9"/>
        <end position="27"/>
    </location>
</feature>
<comment type="caution">
    <text evidence="2">The sequence shown here is derived from an EMBL/GenBank/DDBJ whole genome shotgun (WGS) entry which is preliminary data.</text>
</comment>
<feature type="transmembrane region" description="Helical" evidence="1">
    <location>
        <begin position="100"/>
        <end position="118"/>
    </location>
</feature>
<dbReference type="InterPro" id="IPR048147">
    <property type="entry name" value="CBO0543-like"/>
</dbReference>
<dbReference type="Proteomes" id="UP001601058">
    <property type="component" value="Unassembled WGS sequence"/>
</dbReference>
<dbReference type="RefSeq" id="WP_389221140.1">
    <property type="nucleotide sequence ID" value="NZ_JBIACJ010000007.1"/>
</dbReference>
<accession>A0ABW6K3V0</accession>
<proteinExistence type="predicted"/>
<protein>
    <submittedName>
        <fullName evidence="2">CBO0543 family protein</fullName>
    </submittedName>
</protein>
<keyword evidence="1" id="KW-0812">Transmembrane</keyword>
<keyword evidence="1" id="KW-1133">Transmembrane helix</keyword>
<feature type="transmembrane region" description="Helical" evidence="1">
    <location>
        <begin position="133"/>
        <end position="154"/>
    </location>
</feature>
<reference evidence="2 3" key="1">
    <citation type="submission" date="2024-08" db="EMBL/GenBank/DDBJ databases">
        <title>Two novel Cytobacillus novel species.</title>
        <authorList>
            <person name="Liu G."/>
        </authorList>
    </citation>
    <scope>NUCLEOTIDE SEQUENCE [LARGE SCALE GENOMIC DNA]</scope>
    <source>
        <strain evidence="2 3">FJAT-53684</strain>
    </source>
</reference>
<gene>
    <name evidence="2" type="ORF">ACFYKT_14860</name>
</gene>
<sequence length="160" mass="19246">MKGKQFDKLFLIIVFISNITVLIPVIMRKPPIKDWIIVYFFNAATNFIADSFLSAHKIVRYPVRFLPKVFKTHILFDFFIYPTFSIIYNQMTIKDKPFAIFYKLVLFTFPMFIIEFWAERRTNLIEWGRGWRWYHTVISVIVKSLMTRSFIGLIRRINST</sequence>
<evidence type="ECO:0000313" key="3">
    <source>
        <dbReference type="Proteomes" id="UP001601058"/>
    </source>
</evidence>
<evidence type="ECO:0000313" key="2">
    <source>
        <dbReference type="EMBL" id="MFE8697620.1"/>
    </source>
</evidence>
<organism evidence="2 3">
    <name type="scientific">Cytobacillus mangrovibacter</name>
    <dbReference type="NCBI Taxonomy" id="3299024"/>
    <lineage>
        <taxon>Bacteria</taxon>
        <taxon>Bacillati</taxon>
        <taxon>Bacillota</taxon>
        <taxon>Bacilli</taxon>
        <taxon>Bacillales</taxon>
        <taxon>Bacillaceae</taxon>
        <taxon>Cytobacillus</taxon>
    </lineage>
</organism>
<dbReference type="EMBL" id="JBIACJ010000007">
    <property type="protein sequence ID" value="MFE8697620.1"/>
    <property type="molecule type" value="Genomic_DNA"/>
</dbReference>
<name>A0ABW6K3V0_9BACI</name>
<dbReference type="NCBIfam" id="NF041644">
    <property type="entry name" value="CBO0543_fam"/>
    <property type="match status" value="1"/>
</dbReference>
<evidence type="ECO:0000256" key="1">
    <source>
        <dbReference type="SAM" id="Phobius"/>
    </source>
</evidence>